<dbReference type="RefSeq" id="WP_143986432.1">
    <property type="nucleotide sequence ID" value="NZ_CP041692.1"/>
</dbReference>
<name>A0A516PZ86_9ACTN</name>
<dbReference type="Pfam" id="PF06897">
    <property type="entry name" value="DUF1269"/>
    <property type="match status" value="1"/>
</dbReference>
<gene>
    <name evidence="2" type="ORF">FOE78_11625</name>
</gene>
<dbReference type="AlphaFoldDB" id="A0A516PZ86"/>
<dbReference type="OrthoDB" id="5244321at2"/>
<keyword evidence="3" id="KW-1185">Reference proteome</keyword>
<dbReference type="EMBL" id="CP041692">
    <property type="protein sequence ID" value="QDP96467.1"/>
    <property type="molecule type" value="Genomic_DNA"/>
</dbReference>
<keyword evidence="1" id="KW-0812">Transmembrane</keyword>
<reference evidence="2 3" key="1">
    <citation type="submission" date="2019-07" db="EMBL/GenBank/DDBJ databases">
        <title>Microlunatus dokdonensis sp. nov. isolated from the rhizospheric soil of the wild plant Elymus tsukushiensis.</title>
        <authorList>
            <person name="Ghim S.-Y."/>
            <person name="Hwang Y.-J."/>
            <person name="Son J.-S."/>
            <person name="Shin J.-H."/>
        </authorList>
    </citation>
    <scope>NUCLEOTIDE SEQUENCE [LARGE SCALE GENOMIC DNA]</scope>
    <source>
        <strain evidence="2 3">KUDC0627</strain>
    </source>
</reference>
<dbReference type="Proteomes" id="UP000319263">
    <property type="component" value="Chromosome"/>
</dbReference>
<evidence type="ECO:0000256" key="1">
    <source>
        <dbReference type="SAM" id="Phobius"/>
    </source>
</evidence>
<dbReference type="InterPro" id="IPR009200">
    <property type="entry name" value="DUF1269_membrane"/>
</dbReference>
<feature type="transmembrane region" description="Helical" evidence="1">
    <location>
        <begin position="65"/>
        <end position="91"/>
    </location>
</feature>
<evidence type="ECO:0000313" key="3">
    <source>
        <dbReference type="Proteomes" id="UP000319263"/>
    </source>
</evidence>
<evidence type="ECO:0000313" key="2">
    <source>
        <dbReference type="EMBL" id="QDP96467.1"/>
    </source>
</evidence>
<dbReference type="KEGG" id="mik:FOE78_11625"/>
<sequence length="161" mass="17235">MTTFTVWKFDDPQGAAHAASIVKNAEGDGLVKLYDHAIVEWPEGESKPKSYGSHEDSAKAGGWGALWGLLIGTLFFLPVVGAAAGAAIGGLSRALSSVGIKHEDLEKLKREITPGTSALFLITERGDFDRLAERFHGVHASLISTNLTEGERDQLLEAFDS</sequence>
<protein>
    <submittedName>
        <fullName evidence="2">DUF1269 domain-containing protein</fullName>
    </submittedName>
</protein>
<accession>A0A516PZ86</accession>
<keyword evidence="1" id="KW-1133">Transmembrane helix</keyword>
<keyword evidence="1" id="KW-0472">Membrane</keyword>
<proteinExistence type="predicted"/>
<organism evidence="2 3">
    <name type="scientific">Microlunatus elymi</name>
    <dbReference type="NCBI Taxonomy" id="2596828"/>
    <lineage>
        <taxon>Bacteria</taxon>
        <taxon>Bacillati</taxon>
        <taxon>Actinomycetota</taxon>
        <taxon>Actinomycetes</taxon>
        <taxon>Propionibacteriales</taxon>
        <taxon>Propionibacteriaceae</taxon>
        <taxon>Microlunatus</taxon>
    </lineage>
</organism>